<dbReference type="InterPro" id="IPR052515">
    <property type="entry name" value="Gfo/Idh/MocA_Oxidoreductase"/>
</dbReference>
<dbReference type="PANTHER" id="PTHR43249:SF1">
    <property type="entry name" value="D-GLUCOSIDE 3-DEHYDROGENASE"/>
    <property type="match status" value="1"/>
</dbReference>
<evidence type="ECO:0000259" key="1">
    <source>
        <dbReference type="Pfam" id="PF01408"/>
    </source>
</evidence>
<dbReference type="Pfam" id="PF01408">
    <property type="entry name" value="GFO_IDH_MocA"/>
    <property type="match status" value="1"/>
</dbReference>
<gene>
    <name evidence="2" type="ORF">A3F27_01620</name>
</gene>
<dbReference type="PANTHER" id="PTHR43249">
    <property type="entry name" value="UDP-N-ACETYL-2-AMINO-2-DEOXY-D-GLUCURONATE OXIDASE"/>
    <property type="match status" value="1"/>
</dbReference>
<organism evidence="2 3">
    <name type="scientific">Candidatus Kaiserbacteria bacterium RIFCSPHIGHO2_12_FULL_53_13</name>
    <dbReference type="NCBI Taxonomy" id="1798502"/>
    <lineage>
        <taxon>Bacteria</taxon>
        <taxon>Candidatus Kaiseribacteriota</taxon>
    </lineage>
</organism>
<evidence type="ECO:0000313" key="3">
    <source>
        <dbReference type="Proteomes" id="UP000176689"/>
    </source>
</evidence>
<protein>
    <recommendedName>
        <fullName evidence="1">Gfo/Idh/MocA-like oxidoreductase N-terminal domain-containing protein</fullName>
    </recommendedName>
</protein>
<evidence type="ECO:0000313" key="2">
    <source>
        <dbReference type="EMBL" id="OGG69223.1"/>
    </source>
</evidence>
<dbReference type="GO" id="GO:0000166">
    <property type="term" value="F:nucleotide binding"/>
    <property type="evidence" value="ECO:0007669"/>
    <property type="project" value="InterPro"/>
</dbReference>
<comment type="caution">
    <text evidence="2">The sequence shown here is derived from an EMBL/GenBank/DDBJ whole genome shotgun (WGS) entry which is preliminary data.</text>
</comment>
<accession>A0A1F6E699</accession>
<feature type="domain" description="Gfo/Idh/MocA-like oxidoreductase N-terminal" evidence="1">
    <location>
        <begin position="16"/>
        <end position="145"/>
    </location>
</feature>
<sequence length="330" mass="37136">MVDLSDPMKRKTNAYRVAIIGAGRIAAGFDTLRSRHVLTHAHAIVSNRRLKLVGITDTDEGRGKHEARKWEADFYPDMEGMLAYLEPDIVVIATPDETHTDTLLRVLRTHPGLIICEKPAASDPKDIPKIRSAERERGVPVIVNFRRRFDPTVRDIQRDMLRERFGKIISASALYTKGLFHNGSHAIDLARLFFGEMTNAKAHFIVDDFEKGSPSVGGVAAFERCPQFYLMTGDERYFSLFEFEILTEKKRLRFINEGFSLVSQDVVPDPVFKGYSTLGKESVRKTGLIRSMSFLMKNAVAVLDGTEEPISSLEEALKTESTCLKLKQGL</sequence>
<dbReference type="InterPro" id="IPR036291">
    <property type="entry name" value="NAD(P)-bd_dom_sf"/>
</dbReference>
<proteinExistence type="predicted"/>
<dbReference type="SUPFAM" id="SSF51735">
    <property type="entry name" value="NAD(P)-binding Rossmann-fold domains"/>
    <property type="match status" value="1"/>
</dbReference>
<dbReference type="Gene3D" id="3.30.360.10">
    <property type="entry name" value="Dihydrodipicolinate Reductase, domain 2"/>
    <property type="match status" value="1"/>
</dbReference>
<reference evidence="2 3" key="1">
    <citation type="journal article" date="2016" name="Nat. Commun.">
        <title>Thousands of microbial genomes shed light on interconnected biogeochemical processes in an aquifer system.</title>
        <authorList>
            <person name="Anantharaman K."/>
            <person name="Brown C.T."/>
            <person name="Hug L.A."/>
            <person name="Sharon I."/>
            <person name="Castelle C.J."/>
            <person name="Probst A.J."/>
            <person name="Thomas B.C."/>
            <person name="Singh A."/>
            <person name="Wilkins M.J."/>
            <person name="Karaoz U."/>
            <person name="Brodie E.L."/>
            <person name="Williams K.H."/>
            <person name="Hubbard S.S."/>
            <person name="Banfield J.F."/>
        </authorList>
    </citation>
    <scope>NUCLEOTIDE SEQUENCE [LARGE SCALE GENOMIC DNA]</scope>
</reference>
<dbReference type="Proteomes" id="UP000176689">
    <property type="component" value="Unassembled WGS sequence"/>
</dbReference>
<dbReference type="InterPro" id="IPR000683">
    <property type="entry name" value="Gfo/Idh/MocA-like_OxRdtase_N"/>
</dbReference>
<dbReference type="EMBL" id="MFLP01000035">
    <property type="protein sequence ID" value="OGG69223.1"/>
    <property type="molecule type" value="Genomic_DNA"/>
</dbReference>
<name>A0A1F6E699_9BACT</name>
<dbReference type="AlphaFoldDB" id="A0A1F6E699"/>
<dbReference type="Gene3D" id="3.40.50.720">
    <property type="entry name" value="NAD(P)-binding Rossmann-like Domain"/>
    <property type="match status" value="1"/>
</dbReference>